<gene>
    <name evidence="3" type="ORF">ACFQZ8_04245</name>
</gene>
<evidence type="ECO:0000256" key="1">
    <source>
        <dbReference type="SAM" id="SignalP"/>
    </source>
</evidence>
<sequence>MRLSYPRHRGRTRPNRHLVALTAVLLAAGALTACSGEDAPERTVEAFLSGWHSGNLNAVGFVDATGAKVPADEVLKEIKELSGELATTPPTLRRQGDAKITADTATAGFRIEWALPGDTRWAYDRQVRLTHADDGQWQVIWEPQVVQEQLARGDRLGLRR</sequence>
<dbReference type="Pfam" id="PF05223">
    <property type="entry name" value="MecA_N"/>
    <property type="match status" value="1"/>
</dbReference>
<comment type="caution">
    <text evidence="3">The sequence shown here is derived from an EMBL/GenBank/DDBJ whole genome shotgun (WGS) entry which is preliminary data.</text>
</comment>
<evidence type="ECO:0000313" key="3">
    <source>
        <dbReference type="EMBL" id="MFD0783137.1"/>
    </source>
</evidence>
<keyword evidence="4" id="KW-1185">Reference proteome</keyword>
<keyword evidence="1" id="KW-0732">Signal</keyword>
<accession>A0ABW2ZWX2</accession>
<dbReference type="Proteomes" id="UP001597053">
    <property type="component" value="Unassembled WGS sequence"/>
</dbReference>
<proteinExistence type="predicted"/>
<evidence type="ECO:0000259" key="2">
    <source>
        <dbReference type="Pfam" id="PF05223"/>
    </source>
</evidence>
<feature type="chain" id="PRO_5045063976" evidence="1">
    <location>
        <begin position="34"/>
        <end position="160"/>
    </location>
</feature>
<evidence type="ECO:0000313" key="4">
    <source>
        <dbReference type="Proteomes" id="UP001597053"/>
    </source>
</evidence>
<dbReference type="InterPro" id="IPR007887">
    <property type="entry name" value="MecA_N"/>
</dbReference>
<organism evidence="3 4">
    <name type="scientific">Micromonospora azadirachtae</name>
    <dbReference type="NCBI Taxonomy" id="1970735"/>
    <lineage>
        <taxon>Bacteria</taxon>
        <taxon>Bacillati</taxon>
        <taxon>Actinomycetota</taxon>
        <taxon>Actinomycetes</taxon>
        <taxon>Micromonosporales</taxon>
        <taxon>Micromonosporaceae</taxon>
        <taxon>Micromonospora</taxon>
    </lineage>
</organism>
<feature type="signal peptide" evidence="1">
    <location>
        <begin position="1"/>
        <end position="33"/>
    </location>
</feature>
<protein>
    <submittedName>
        <fullName evidence="3">NTF2-like N-terminal transpeptidase domain-containing protein</fullName>
    </submittedName>
</protein>
<reference evidence="4" key="1">
    <citation type="journal article" date="2019" name="Int. J. Syst. Evol. Microbiol.">
        <title>The Global Catalogue of Microorganisms (GCM) 10K type strain sequencing project: providing services to taxonomists for standard genome sequencing and annotation.</title>
        <authorList>
            <consortium name="The Broad Institute Genomics Platform"/>
            <consortium name="The Broad Institute Genome Sequencing Center for Infectious Disease"/>
            <person name="Wu L."/>
            <person name="Ma J."/>
        </authorList>
    </citation>
    <scope>NUCLEOTIDE SEQUENCE [LARGE SCALE GENOMIC DNA]</scope>
    <source>
        <strain evidence="4">JCM 32148</strain>
    </source>
</reference>
<dbReference type="EMBL" id="JBHTHM010000093">
    <property type="protein sequence ID" value="MFD0783137.1"/>
    <property type="molecule type" value="Genomic_DNA"/>
</dbReference>
<dbReference type="PROSITE" id="PS51257">
    <property type="entry name" value="PROKAR_LIPOPROTEIN"/>
    <property type="match status" value="1"/>
</dbReference>
<name>A0ABW2ZWX2_9ACTN</name>
<feature type="domain" description="NTF2-like N-terminal transpeptidase" evidence="2">
    <location>
        <begin position="40"/>
        <end position="153"/>
    </location>
</feature>
<feature type="non-terminal residue" evidence="3">
    <location>
        <position position="160"/>
    </location>
</feature>